<evidence type="ECO:0000313" key="4">
    <source>
        <dbReference type="EMBL" id="KAG5657872.1"/>
    </source>
</evidence>
<keyword evidence="1" id="KW-0175">Coiled coil</keyword>
<dbReference type="Gene3D" id="1.20.5.170">
    <property type="match status" value="1"/>
</dbReference>
<feature type="region of interest" description="Disordered" evidence="2">
    <location>
        <begin position="111"/>
        <end position="131"/>
    </location>
</feature>
<gene>
    <name evidence="4" type="ORF">KAF25_007905</name>
</gene>
<evidence type="ECO:0000259" key="3">
    <source>
        <dbReference type="PROSITE" id="PS50217"/>
    </source>
</evidence>
<sequence>MSYTDAYEDFLQSDHNIFDNRNSSAFLDSPQDEGYFNTSHTEGEPAQDRYLSYRQPDLDNDGANQQYHALSNAPSNEQLALVANEPHHTMADSPRPATRIHRTPGRGNISSLTNRASASAPLHARSGSDSKFRVQKESHLHQDAHSEYPAQDEHTCPIRERNRQAAVRFRTRQRQGVARLKSDEQAVEKRYEELRNLVNSLNKEILCLKMQVLQHTNCNCIPVHHYVEQEAQQYLYSMSPM</sequence>
<feature type="coiled-coil region" evidence="1">
    <location>
        <begin position="177"/>
        <end position="211"/>
    </location>
</feature>
<reference evidence="4" key="1">
    <citation type="submission" date="2021-04" db="EMBL/GenBank/DDBJ databases">
        <title>Draft genome of Fusarium avenaceum strain F156N33, isolated from an atmospheric sample in Virginia.</title>
        <authorList>
            <person name="Yang S."/>
            <person name="Vinatzer B.A."/>
            <person name="Coleman J."/>
        </authorList>
    </citation>
    <scope>NUCLEOTIDE SEQUENCE</scope>
    <source>
        <strain evidence="4">F156N33</strain>
    </source>
</reference>
<feature type="region of interest" description="Disordered" evidence="2">
    <location>
        <begin position="22"/>
        <end position="46"/>
    </location>
</feature>
<evidence type="ECO:0000256" key="1">
    <source>
        <dbReference type="SAM" id="Coils"/>
    </source>
</evidence>
<dbReference type="PROSITE" id="PS00036">
    <property type="entry name" value="BZIP_BASIC"/>
    <property type="match status" value="1"/>
</dbReference>
<dbReference type="GO" id="GO:0003700">
    <property type="term" value="F:DNA-binding transcription factor activity"/>
    <property type="evidence" value="ECO:0007669"/>
    <property type="project" value="InterPro"/>
</dbReference>
<comment type="caution">
    <text evidence="4">The sequence shown here is derived from an EMBL/GenBank/DDBJ whole genome shotgun (WGS) entry which is preliminary data.</text>
</comment>
<dbReference type="CDD" id="cd14687">
    <property type="entry name" value="bZIP_ATF2"/>
    <property type="match status" value="1"/>
</dbReference>
<accession>A0A9P7GVP9</accession>
<dbReference type="SUPFAM" id="SSF57959">
    <property type="entry name" value="Leucine zipper domain"/>
    <property type="match status" value="1"/>
</dbReference>
<dbReference type="AlphaFoldDB" id="A0A9P7GVP9"/>
<feature type="domain" description="BZIP" evidence="3">
    <location>
        <begin position="159"/>
        <end position="215"/>
    </location>
</feature>
<dbReference type="EMBL" id="JAGPUO010000016">
    <property type="protein sequence ID" value="KAG5657872.1"/>
    <property type="molecule type" value="Genomic_DNA"/>
</dbReference>
<proteinExistence type="predicted"/>
<protein>
    <recommendedName>
        <fullName evidence="3">BZIP domain-containing protein</fullName>
    </recommendedName>
</protein>
<dbReference type="InterPro" id="IPR004827">
    <property type="entry name" value="bZIP"/>
</dbReference>
<dbReference type="InterPro" id="IPR046347">
    <property type="entry name" value="bZIP_sf"/>
</dbReference>
<keyword evidence="5" id="KW-1185">Reference proteome</keyword>
<organism evidence="4 5">
    <name type="scientific">Fusarium avenaceum</name>
    <dbReference type="NCBI Taxonomy" id="40199"/>
    <lineage>
        <taxon>Eukaryota</taxon>
        <taxon>Fungi</taxon>
        <taxon>Dikarya</taxon>
        <taxon>Ascomycota</taxon>
        <taxon>Pezizomycotina</taxon>
        <taxon>Sordariomycetes</taxon>
        <taxon>Hypocreomycetidae</taxon>
        <taxon>Hypocreales</taxon>
        <taxon>Nectriaceae</taxon>
        <taxon>Fusarium</taxon>
        <taxon>Fusarium tricinctum species complex</taxon>
    </lineage>
</organism>
<name>A0A9P7GVP9_9HYPO</name>
<evidence type="ECO:0000256" key="2">
    <source>
        <dbReference type="SAM" id="MobiDB-lite"/>
    </source>
</evidence>
<dbReference type="Proteomes" id="UP000782241">
    <property type="component" value="Unassembled WGS sequence"/>
</dbReference>
<evidence type="ECO:0000313" key="5">
    <source>
        <dbReference type="Proteomes" id="UP000782241"/>
    </source>
</evidence>
<dbReference type="PROSITE" id="PS50217">
    <property type="entry name" value="BZIP"/>
    <property type="match status" value="1"/>
</dbReference>